<evidence type="ECO:0000313" key="3">
    <source>
        <dbReference type="Proteomes" id="UP000184048"/>
    </source>
</evidence>
<keyword evidence="1" id="KW-1133">Transmembrane helix</keyword>
<gene>
    <name evidence="2" type="ORF">SAMN02745131_01561</name>
</gene>
<sequence length="82" mass="9847">MDEYNQGIDPEIKRFFKKIINSFSYGLLWLLSMFTAGLFFDLGITHNGIKWYNIVFYIVAITSFIFLLMYFYRLWKKGNPLL</sequence>
<dbReference type="OrthoDB" id="680110at2"/>
<feature type="transmembrane region" description="Helical" evidence="1">
    <location>
        <begin position="23"/>
        <end position="45"/>
    </location>
</feature>
<feature type="transmembrane region" description="Helical" evidence="1">
    <location>
        <begin position="51"/>
        <end position="72"/>
    </location>
</feature>
<organism evidence="2 3">
    <name type="scientific">Flavisolibacter ginsengisoli DSM 18119</name>
    <dbReference type="NCBI Taxonomy" id="1121884"/>
    <lineage>
        <taxon>Bacteria</taxon>
        <taxon>Pseudomonadati</taxon>
        <taxon>Bacteroidota</taxon>
        <taxon>Chitinophagia</taxon>
        <taxon>Chitinophagales</taxon>
        <taxon>Chitinophagaceae</taxon>
        <taxon>Flavisolibacter</taxon>
    </lineage>
</organism>
<name>A0A1M4Y1Q7_9BACT</name>
<protein>
    <submittedName>
        <fullName evidence="2">Uncharacterized protein</fullName>
    </submittedName>
</protein>
<dbReference type="AlphaFoldDB" id="A0A1M4Y1Q7"/>
<dbReference type="RefSeq" id="WP_072834775.1">
    <property type="nucleotide sequence ID" value="NZ_FQUU01000005.1"/>
</dbReference>
<dbReference type="EMBL" id="FQUU01000005">
    <property type="protein sequence ID" value="SHE99608.1"/>
    <property type="molecule type" value="Genomic_DNA"/>
</dbReference>
<dbReference type="Proteomes" id="UP000184048">
    <property type="component" value="Unassembled WGS sequence"/>
</dbReference>
<evidence type="ECO:0000256" key="1">
    <source>
        <dbReference type="SAM" id="Phobius"/>
    </source>
</evidence>
<evidence type="ECO:0000313" key="2">
    <source>
        <dbReference type="EMBL" id="SHE99608.1"/>
    </source>
</evidence>
<accession>A0A1M4Y1Q7</accession>
<keyword evidence="3" id="KW-1185">Reference proteome</keyword>
<keyword evidence="1" id="KW-0812">Transmembrane</keyword>
<keyword evidence="1" id="KW-0472">Membrane</keyword>
<proteinExistence type="predicted"/>
<reference evidence="2 3" key="1">
    <citation type="submission" date="2016-11" db="EMBL/GenBank/DDBJ databases">
        <authorList>
            <person name="Jaros S."/>
            <person name="Januszkiewicz K."/>
            <person name="Wedrychowicz H."/>
        </authorList>
    </citation>
    <scope>NUCLEOTIDE SEQUENCE [LARGE SCALE GENOMIC DNA]</scope>
    <source>
        <strain evidence="2 3">DSM 18119</strain>
    </source>
</reference>